<protein>
    <submittedName>
        <fullName evidence="10">Amino acid-polyamine organocation amino acid permease</fullName>
    </submittedName>
</protein>
<keyword evidence="6 8" id="KW-0472">Membrane</keyword>
<feature type="transmembrane region" description="Helical" evidence="8">
    <location>
        <begin position="377"/>
        <end position="396"/>
    </location>
</feature>
<dbReference type="Gene3D" id="1.20.1740.10">
    <property type="entry name" value="Amino acid/polyamine transporter I"/>
    <property type="match status" value="1"/>
</dbReference>
<feature type="transmembrane region" description="Helical" evidence="8">
    <location>
        <begin position="275"/>
        <end position="294"/>
    </location>
</feature>
<keyword evidence="3 8" id="KW-0812">Transmembrane</keyword>
<feature type="transmembrane region" description="Helical" evidence="8">
    <location>
        <begin position="158"/>
        <end position="179"/>
    </location>
</feature>
<keyword evidence="5 8" id="KW-1133">Transmembrane helix</keyword>
<dbReference type="PROSITE" id="PS00218">
    <property type="entry name" value="AMINO_ACID_PERMEASE_1"/>
    <property type="match status" value="1"/>
</dbReference>
<feature type="transmembrane region" description="Helical" evidence="8">
    <location>
        <begin position="314"/>
        <end position="338"/>
    </location>
</feature>
<comment type="caution">
    <text evidence="10">The sequence shown here is derived from an EMBL/GenBank/DDBJ whole genome shotgun (WGS) entry which is preliminary data.</text>
</comment>
<reference evidence="10 11" key="1">
    <citation type="journal article" date="2017" name="Mol. Ecol.">
        <title>Comparative and population genomic landscape of Phellinus noxius: A hypervariable fungus causing root rot in trees.</title>
        <authorList>
            <person name="Chung C.L."/>
            <person name="Lee T.J."/>
            <person name="Akiba M."/>
            <person name="Lee H.H."/>
            <person name="Kuo T.H."/>
            <person name="Liu D."/>
            <person name="Ke H.M."/>
            <person name="Yokoi T."/>
            <person name="Roa M.B."/>
            <person name="Lu M.J."/>
            <person name="Chang Y.Y."/>
            <person name="Ann P.J."/>
            <person name="Tsai J.N."/>
            <person name="Chen C.Y."/>
            <person name="Tzean S.S."/>
            <person name="Ota Y."/>
            <person name="Hattori T."/>
            <person name="Sahashi N."/>
            <person name="Liou R.F."/>
            <person name="Kikuchi T."/>
            <person name="Tsai I.J."/>
        </authorList>
    </citation>
    <scope>NUCLEOTIDE SEQUENCE [LARGE SCALE GENOMIC DNA]</scope>
    <source>
        <strain evidence="10 11">FFPRI411160</strain>
    </source>
</reference>
<name>A0A286UTK5_9AGAM</name>
<feature type="domain" description="Amino acid permease/ SLC12A" evidence="9">
    <location>
        <begin position="53"/>
        <end position="504"/>
    </location>
</feature>
<keyword evidence="2" id="KW-0813">Transport</keyword>
<feature type="transmembrane region" description="Helical" evidence="8">
    <location>
        <begin position="479"/>
        <end position="500"/>
    </location>
</feature>
<accession>A0A286UTK5</accession>
<dbReference type="Proteomes" id="UP000217199">
    <property type="component" value="Unassembled WGS sequence"/>
</dbReference>
<evidence type="ECO:0000256" key="3">
    <source>
        <dbReference type="ARBA" id="ARBA00022692"/>
    </source>
</evidence>
<feature type="transmembrane region" description="Helical" evidence="8">
    <location>
        <begin position="191"/>
        <end position="214"/>
    </location>
</feature>
<evidence type="ECO:0000256" key="5">
    <source>
        <dbReference type="ARBA" id="ARBA00022989"/>
    </source>
</evidence>
<evidence type="ECO:0000256" key="1">
    <source>
        <dbReference type="ARBA" id="ARBA00004141"/>
    </source>
</evidence>
<evidence type="ECO:0000313" key="10">
    <source>
        <dbReference type="EMBL" id="PAV22946.1"/>
    </source>
</evidence>
<dbReference type="InterPro" id="IPR004840">
    <property type="entry name" value="Amino_acid_permease_CS"/>
</dbReference>
<evidence type="ECO:0000256" key="2">
    <source>
        <dbReference type="ARBA" id="ARBA00022448"/>
    </source>
</evidence>
<evidence type="ECO:0000256" key="8">
    <source>
        <dbReference type="SAM" id="Phobius"/>
    </source>
</evidence>
<proteinExistence type="predicted"/>
<dbReference type="InterPro" id="IPR050524">
    <property type="entry name" value="APC_YAT"/>
</dbReference>
<evidence type="ECO:0000256" key="7">
    <source>
        <dbReference type="SAM" id="MobiDB-lite"/>
    </source>
</evidence>
<feature type="transmembrane region" description="Helical" evidence="8">
    <location>
        <begin position="444"/>
        <end position="467"/>
    </location>
</feature>
<feature type="transmembrane region" description="Helical" evidence="8">
    <location>
        <begin position="55"/>
        <end position="74"/>
    </location>
</feature>
<evidence type="ECO:0000256" key="6">
    <source>
        <dbReference type="ARBA" id="ARBA00023136"/>
    </source>
</evidence>
<feature type="region of interest" description="Disordered" evidence="7">
    <location>
        <begin position="1"/>
        <end position="41"/>
    </location>
</feature>
<dbReference type="STRING" id="2282107.A0A286UTK5"/>
<evidence type="ECO:0000256" key="4">
    <source>
        <dbReference type="ARBA" id="ARBA00022970"/>
    </source>
</evidence>
<dbReference type="Pfam" id="PF00324">
    <property type="entry name" value="AA_permease"/>
    <property type="match status" value="1"/>
</dbReference>
<feature type="transmembrane region" description="Helical" evidence="8">
    <location>
        <begin position="402"/>
        <end position="423"/>
    </location>
</feature>
<keyword evidence="4" id="KW-0029">Amino-acid transport</keyword>
<evidence type="ECO:0000313" key="11">
    <source>
        <dbReference type="Proteomes" id="UP000217199"/>
    </source>
</evidence>
<evidence type="ECO:0000259" key="9">
    <source>
        <dbReference type="Pfam" id="PF00324"/>
    </source>
</evidence>
<keyword evidence="11" id="KW-1185">Reference proteome</keyword>
<dbReference type="PANTHER" id="PTHR43341">
    <property type="entry name" value="AMINO ACID PERMEASE"/>
    <property type="match status" value="1"/>
</dbReference>
<dbReference type="AlphaFoldDB" id="A0A286UTK5"/>
<dbReference type="GO" id="GO:0016020">
    <property type="term" value="C:membrane"/>
    <property type="evidence" value="ECO:0007669"/>
    <property type="project" value="UniProtKB-SubCell"/>
</dbReference>
<feature type="transmembrane region" description="Helical" evidence="8">
    <location>
        <begin position="234"/>
        <end position="254"/>
    </location>
</feature>
<dbReference type="FunFam" id="1.20.1740.10:FF:000001">
    <property type="entry name" value="Amino acid permease"/>
    <property type="match status" value="1"/>
</dbReference>
<sequence length="584" mass="64842">MDNPGSVDERRPLLPSSSRMSQKSIEIDEPPQLDSDASSTKQGLHRGLSARQVQMIAIAGTIGTGLFLGTGRSLSQGGPASILICYSLIGFIVYITLLLLGEMGTQYPIAGSFTIYSAKFFSPSYAFALSWNYWFNDAVSVASDLTAAQLVLQFWTDWHPWVISLIFLVFLLGVNATSVHSYGEMEYILSLLKVVTIVAFILVGIIVNAGANRLHTPIGTSNWRIEGAPFVDGIRGFASVFVTASFAYGGTESLGVTAGETKNPSKNMPRIVRAVFWRILLFYILSIVMIGLNVPYNYPNLSNRSTTTSPFTLVFQMAGSNVAASFMNTVILTSVLSAGNHALFAGTRILYSLSTSSPPLAPTFFSHTTRSGVPLRALLATSSISLLCFGSSFIGSGELWGWLQNIVGVSNQIAWLSIGLASWRWRKAWKHQGRELSEMKFRAGWTWGWGPQFVIVAVTGIILLQGWSCFYPKFVVVDFISYYIEIPVMILMTLTWYILYQRHITNHSPNIPHLSPTLDSIQNLDTLSVSTNKRVFGDIRHLEDVDLYADEYNDEVQDIEEDEIRSKKFKGRFGIFWRVWEAIV</sequence>
<gene>
    <name evidence="10" type="ORF">PNOK_0001300</name>
</gene>
<dbReference type="PIRSF" id="PIRSF006060">
    <property type="entry name" value="AA_transporter"/>
    <property type="match status" value="1"/>
</dbReference>
<feature type="transmembrane region" description="Helical" evidence="8">
    <location>
        <begin position="113"/>
        <end position="134"/>
    </location>
</feature>
<dbReference type="EMBL" id="NBII01000001">
    <property type="protein sequence ID" value="PAV22946.1"/>
    <property type="molecule type" value="Genomic_DNA"/>
</dbReference>
<organism evidence="10 11">
    <name type="scientific">Pyrrhoderma noxium</name>
    <dbReference type="NCBI Taxonomy" id="2282107"/>
    <lineage>
        <taxon>Eukaryota</taxon>
        <taxon>Fungi</taxon>
        <taxon>Dikarya</taxon>
        <taxon>Basidiomycota</taxon>
        <taxon>Agaricomycotina</taxon>
        <taxon>Agaricomycetes</taxon>
        <taxon>Hymenochaetales</taxon>
        <taxon>Hymenochaetaceae</taxon>
        <taxon>Pyrrhoderma</taxon>
    </lineage>
</organism>
<dbReference type="PANTHER" id="PTHR43341:SF3">
    <property type="entry name" value="AMINO-ACID PERMEASE PB1C11.02-RELATED"/>
    <property type="match status" value="1"/>
</dbReference>
<dbReference type="InterPro" id="IPR004841">
    <property type="entry name" value="AA-permease/SLC12A_dom"/>
</dbReference>
<feature type="transmembrane region" description="Helical" evidence="8">
    <location>
        <begin position="80"/>
        <end position="101"/>
    </location>
</feature>
<dbReference type="InParanoid" id="A0A286UTK5"/>
<dbReference type="OrthoDB" id="3900342at2759"/>
<comment type="subcellular location">
    <subcellularLocation>
        <location evidence="1">Membrane</location>
        <topology evidence="1">Multi-pass membrane protein</topology>
    </subcellularLocation>
</comment>
<dbReference type="GO" id="GO:0015171">
    <property type="term" value="F:amino acid transmembrane transporter activity"/>
    <property type="evidence" value="ECO:0007669"/>
    <property type="project" value="TreeGrafter"/>
</dbReference>
<dbReference type="FunCoup" id="A0A286UTK5">
    <property type="interactions" value="61"/>
</dbReference>